<evidence type="ECO:0000256" key="1">
    <source>
        <dbReference type="SAM" id="MobiDB-lite"/>
    </source>
</evidence>
<dbReference type="InterPro" id="IPR011005">
    <property type="entry name" value="Dihydropteroate_synth-like_sf"/>
</dbReference>
<reference evidence="3 4" key="1">
    <citation type="journal article" date="2019" name="Int. J. Syst. Evol. Microbiol.">
        <title>The Global Catalogue of Microorganisms (GCM) 10K type strain sequencing project: providing services to taxonomists for standard genome sequencing and annotation.</title>
        <authorList>
            <consortium name="The Broad Institute Genomics Platform"/>
            <consortium name="The Broad Institute Genome Sequencing Center for Infectious Disease"/>
            <person name="Wu L."/>
            <person name="Ma J."/>
        </authorList>
    </citation>
    <scope>NUCLEOTIDE SEQUENCE [LARGE SCALE GENOMIC DNA]</scope>
    <source>
        <strain evidence="3 4">JCM 6307</strain>
    </source>
</reference>
<name>A0ABN3KT44_9ACTN</name>
<evidence type="ECO:0000313" key="4">
    <source>
        <dbReference type="Proteomes" id="UP001501358"/>
    </source>
</evidence>
<feature type="domain" description="Pterin-binding" evidence="2">
    <location>
        <begin position="15"/>
        <end position="273"/>
    </location>
</feature>
<keyword evidence="4" id="KW-1185">Reference proteome</keyword>
<feature type="region of interest" description="Disordered" evidence="1">
    <location>
        <begin position="218"/>
        <end position="239"/>
    </location>
</feature>
<dbReference type="SUPFAM" id="SSF51717">
    <property type="entry name" value="Dihydropteroate synthetase-like"/>
    <property type="match status" value="1"/>
</dbReference>
<gene>
    <name evidence="3" type="primary">folP_1</name>
    <name evidence="3" type="ORF">GCM10010406_03500</name>
</gene>
<dbReference type="PANTHER" id="PTHR20941">
    <property type="entry name" value="FOLATE SYNTHESIS PROTEINS"/>
    <property type="match status" value="1"/>
</dbReference>
<dbReference type="PANTHER" id="PTHR20941:SF8">
    <property type="entry name" value="INACTIVE DIHYDROPTEROATE SYNTHASE 2"/>
    <property type="match status" value="1"/>
</dbReference>
<protein>
    <submittedName>
        <fullName evidence="3">Dihydropteroate synthase</fullName>
    </submittedName>
</protein>
<sequence length="292" mass="29299">MALRLGRREFGEHEPVIMAVVDLDPGPEADGAGAAALDRVGRAVADGAAAVEVCVPGEEPGDGSGDWPVPVPEEEVRRTAAFVAEVRRRHPDVVIAVRTWRHEVGEAVCAAGADLLDDPRGGADPELAGVAARHRAGLVCTYTGRSAPDASAAGAEGTAADVLRVTAGLAERAVALGVPPESVLVSPGADLSGDGPKSLEAARHLGGLVTGGRPVLVSLSTGPSGSGAPGGSPGTGPEGRRMLAALATAAVAAWQGAQVYRVHAVAETRQVLDMVASVAGHRPPAVARRGLG</sequence>
<evidence type="ECO:0000259" key="2">
    <source>
        <dbReference type="PROSITE" id="PS50972"/>
    </source>
</evidence>
<feature type="compositionally biased region" description="Gly residues" evidence="1">
    <location>
        <begin position="224"/>
        <end position="237"/>
    </location>
</feature>
<dbReference type="PROSITE" id="PS50972">
    <property type="entry name" value="PTERIN_BINDING"/>
    <property type="match status" value="1"/>
</dbReference>
<evidence type="ECO:0000313" key="3">
    <source>
        <dbReference type="EMBL" id="GAA2471225.1"/>
    </source>
</evidence>
<proteinExistence type="predicted"/>
<dbReference type="InterPro" id="IPR045031">
    <property type="entry name" value="DHP_synth-like"/>
</dbReference>
<accession>A0ABN3KT44</accession>
<dbReference type="EMBL" id="BAAATA010000002">
    <property type="protein sequence ID" value="GAA2471225.1"/>
    <property type="molecule type" value="Genomic_DNA"/>
</dbReference>
<comment type="caution">
    <text evidence="3">The sequence shown here is derived from an EMBL/GenBank/DDBJ whole genome shotgun (WGS) entry which is preliminary data.</text>
</comment>
<dbReference type="RefSeq" id="WP_344381313.1">
    <property type="nucleotide sequence ID" value="NZ_BAAATA010000002.1"/>
</dbReference>
<dbReference type="InterPro" id="IPR000489">
    <property type="entry name" value="Pterin-binding_dom"/>
</dbReference>
<dbReference type="Pfam" id="PF00809">
    <property type="entry name" value="Pterin_bind"/>
    <property type="match status" value="1"/>
</dbReference>
<dbReference type="Proteomes" id="UP001501358">
    <property type="component" value="Unassembled WGS sequence"/>
</dbReference>
<organism evidence="3 4">
    <name type="scientific">Streptomyces thermolineatus</name>
    <dbReference type="NCBI Taxonomy" id="44033"/>
    <lineage>
        <taxon>Bacteria</taxon>
        <taxon>Bacillati</taxon>
        <taxon>Actinomycetota</taxon>
        <taxon>Actinomycetes</taxon>
        <taxon>Kitasatosporales</taxon>
        <taxon>Streptomycetaceae</taxon>
        <taxon>Streptomyces</taxon>
    </lineage>
</organism>
<dbReference type="Gene3D" id="3.20.20.20">
    <property type="entry name" value="Dihydropteroate synthase-like"/>
    <property type="match status" value="1"/>
</dbReference>